<dbReference type="PANTHER" id="PTHR24305:SF232">
    <property type="entry name" value="P450, PUTATIVE (EUROFUNG)-RELATED"/>
    <property type="match status" value="1"/>
</dbReference>
<keyword evidence="10" id="KW-1185">Reference proteome</keyword>
<dbReference type="PANTHER" id="PTHR24305">
    <property type="entry name" value="CYTOCHROME P450"/>
    <property type="match status" value="1"/>
</dbReference>
<keyword evidence="6 8" id="KW-0503">Monooxygenase</keyword>
<dbReference type="STRING" id="1380566.A0A179F853"/>
<dbReference type="EMBL" id="LSBJ02000007">
    <property type="protein sequence ID" value="OAQ61665.2"/>
    <property type="molecule type" value="Genomic_DNA"/>
</dbReference>
<dbReference type="PRINTS" id="PR00385">
    <property type="entry name" value="P450"/>
</dbReference>
<evidence type="ECO:0000256" key="7">
    <source>
        <dbReference type="PIRSR" id="PIRSR602403-1"/>
    </source>
</evidence>
<dbReference type="KEGG" id="pchm:VFPPC_16541"/>
<sequence length="570" mass="63864">MQPSVGRDNVSICSSDSSYHIRYWNSVIPELLYRFLPLKPIPGIPYDEASIHRLLGDIPDLLASQKVHQEPWGAMVKKFKDLDSPIVQIFARVGRKPWVVIIAAREANVILTRRAADFDRSGFFGELVNAIMPRFHTRLMANDEWRGHRGLLNDTMSPAFINSTSGPGLHEAFSQVMDLWRAKMMLANDHPIDVEQDILYANLDAIWAAAFGKTAGAVESQFKKVAEISSAPDGVFRIPNAEIPFEAKAVTILAESMAITANSPLVGLHHKFAVRFYPRLRAAMKAKRALLRRQVDDAAQRMRSQDGAIQSVTDFVIAREMKAAEKAGRPANIHSPVIHDELYGFLMAGHDTGGTVSGWGVNFLMKNPRVQDTLRNSIQTAFPNYLPDGVPTARTIATTSLPYLDAFIEEALRLGPVAGVQVRETIRDTQLLGHMDHRGTNVFMFLIGQSVQLPPINVSPSLRSKTSQDSYYQFTDRNPQGIAEFKPERWLKDDGTYNPSAGPALGFGTGRRGCFGKKFGLLKLRMFFFLLVWNFDLLPPIGEEQGPLPRKLRLALKPRTTYVRFRDLRR</sequence>
<dbReference type="Gene3D" id="1.10.630.10">
    <property type="entry name" value="Cytochrome P450"/>
    <property type="match status" value="1"/>
</dbReference>
<evidence type="ECO:0000256" key="4">
    <source>
        <dbReference type="ARBA" id="ARBA00022723"/>
    </source>
</evidence>
<evidence type="ECO:0000256" key="1">
    <source>
        <dbReference type="ARBA" id="ARBA00001971"/>
    </source>
</evidence>
<comment type="cofactor">
    <cofactor evidence="1 7">
        <name>heme</name>
        <dbReference type="ChEBI" id="CHEBI:30413"/>
    </cofactor>
</comment>
<dbReference type="InterPro" id="IPR050121">
    <property type="entry name" value="Cytochrome_P450_monoxygenase"/>
</dbReference>
<evidence type="ECO:0000256" key="3">
    <source>
        <dbReference type="ARBA" id="ARBA00022617"/>
    </source>
</evidence>
<evidence type="ECO:0000313" key="10">
    <source>
        <dbReference type="Proteomes" id="UP000078397"/>
    </source>
</evidence>
<dbReference type="AlphaFoldDB" id="A0A179F853"/>
<keyword evidence="4 7" id="KW-0479">Metal-binding</keyword>
<organism evidence="9 10">
    <name type="scientific">Pochonia chlamydosporia 170</name>
    <dbReference type="NCBI Taxonomy" id="1380566"/>
    <lineage>
        <taxon>Eukaryota</taxon>
        <taxon>Fungi</taxon>
        <taxon>Dikarya</taxon>
        <taxon>Ascomycota</taxon>
        <taxon>Pezizomycotina</taxon>
        <taxon>Sordariomycetes</taxon>
        <taxon>Hypocreomycetidae</taxon>
        <taxon>Hypocreales</taxon>
        <taxon>Clavicipitaceae</taxon>
        <taxon>Pochonia</taxon>
    </lineage>
</organism>
<evidence type="ECO:0000256" key="8">
    <source>
        <dbReference type="RuleBase" id="RU000461"/>
    </source>
</evidence>
<evidence type="ECO:0000256" key="2">
    <source>
        <dbReference type="ARBA" id="ARBA00010617"/>
    </source>
</evidence>
<name>A0A179F853_METCM</name>
<dbReference type="GO" id="GO:0005506">
    <property type="term" value="F:iron ion binding"/>
    <property type="evidence" value="ECO:0007669"/>
    <property type="project" value="InterPro"/>
</dbReference>
<dbReference type="InterPro" id="IPR002403">
    <property type="entry name" value="Cyt_P450_E_grp-IV"/>
</dbReference>
<evidence type="ECO:0000256" key="5">
    <source>
        <dbReference type="ARBA" id="ARBA00023004"/>
    </source>
</evidence>
<dbReference type="OrthoDB" id="1470350at2759"/>
<dbReference type="Pfam" id="PF00067">
    <property type="entry name" value="p450"/>
    <property type="match status" value="2"/>
</dbReference>
<reference evidence="9 10" key="1">
    <citation type="journal article" date="2016" name="PLoS Pathog.">
        <title>Biosynthesis of antibiotic leucinostatins in bio-control fungus Purpureocillium lilacinum and their inhibition on phytophthora revealed by genome mining.</title>
        <authorList>
            <person name="Wang G."/>
            <person name="Liu Z."/>
            <person name="Lin R."/>
            <person name="Li E."/>
            <person name="Mao Z."/>
            <person name="Ling J."/>
            <person name="Yang Y."/>
            <person name="Yin W.B."/>
            <person name="Xie B."/>
        </authorList>
    </citation>
    <scope>NUCLEOTIDE SEQUENCE [LARGE SCALE GENOMIC DNA]</scope>
    <source>
        <strain evidence="9">170</strain>
    </source>
</reference>
<dbReference type="Proteomes" id="UP000078397">
    <property type="component" value="Unassembled WGS sequence"/>
</dbReference>
<dbReference type="InterPro" id="IPR001128">
    <property type="entry name" value="Cyt_P450"/>
</dbReference>
<comment type="caution">
    <text evidence="9">The sequence shown here is derived from an EMBL/GenBank/DDBJ whole genome shotgun (WGS) entry which is preliminary data.</text>
</comment>
<evidence type="ECO:0000313" key="9">
    <source>
        <dbReference type="EMBL" id="OAQ61665.2"/>
    </source>
</evidence>
<dbReference type="GO" id="GO:0004497">
    <property type="term" value="F:monooxygenase activity"/>
    <property type="evidence" value="ECO:0007669"/>
    <property type="project" value="UniProtKB-KW"/>
</dbReference>
<keyword evidence="8" id="KW-0560">Oxidoreductase</keyword>
<dbReference type="InterPro" id="IPR036396">
    <property type="entry name" value="Cyt_P450_sf"/>
</dbReference>
<feature type="binding site" description="axial binding residue" evidence="7">
    <location>
        <position position="514"/>
    </location>
    <ligand>
        <name>heme</name>
        <dbReference type="ChEBI" id="CHEBI:30413"/>
    </ligand>
    <ligandPart>
        <name>Fe</name>
        <dbReference type="ChEBI" id="CHEBI:18248"/>
    </ligandPart>
</feature>
<dbReference type="InterPro" id="IPR017972">
    <property type="entry name" value="Cyt_P450_CS"/>
</dbReference>
<dbReference type="RefSeq" id="XP_022284148.1">
    <property type="nucleotide sequence ID" value="XM_022429028.1"/>
</dbReference>
<accession>A0A179F853</accession>
<protein>
    <submittedName>
        <fullName evidence="9">Cytochrome P450</fullName>
    </submittedName>
</protein>
<dbReference type="GO" id="GO:0020037">
    <property type="term" value="F:heme binding"/>
    <property type="evidence" value="ECO:0007669"/>
    <property type="project" value="InterPro"/>
</dbReference>
<proteinExistence type="inferred from homology"/>
<dbReference type="GeneID" id="28858288"/>
<dbReference type="PRINTS" id="PR00465">
    <property type="entry name" value="EP450IV"/>
</dbReference>
<evidence type="ECO:0000256" key="6">
    <source>
        <dbReference type="ARBA" id="ARBA00023033"/>
    </source>
</evidence>
<comment type="similarity">
    <text evidence="2 8">Belongs to the cytochrome P450 family.</text>
</comment>
<keyword evidence="3 7" id="KW-0349">Heme</keyword>
<dbReference type="PROSITE" id="PS00086">
    <property type="entry name" value="CYTOCHROME_P450"/>
    <property type="match status" value="1"/>
</dbReference>
<dbReference type="SUPFAM" id="SSF48264">
    <property type="entry name" value="Cytochrome P450"/>
    <property type="match status" value="1"/>
</dbReference>
<dbReference type="GO" id="GO:0016705">
    <property type="term" value="F:oxidoreductase activity, acting on paired donors, with incorporation or reduction of molecular oxygen"/>
    <property type="evidence" value="ECO:0007669"/>
    <property type="project" value="InterPro"/>
</dbReference>
<gene>
    <name evidence="9" type="ORF">VFPPC_16541</name>
</gene>
<keyword evidence="5 7" id="KW-0408">Iron</keyword>